<dbReference type="GO" id="GO:0005737">
    <property type="term" value="C:cytoplasm"/>
    <property type="evidence" value="ECO:0007669"/>
    <property type="project" value="TreeGrafter"/>
</dbReference>
<keyword evidence="4" id="KW-1185">Reference proteome</keyword>
<evidence type="ECO:0000259" key="2">
    <source>
        <dbReference type="SMART" id="SM01017"/>
    </source>
</evidence>
<dbReference type="InterPro" id="IPR014752">
    <property type="entry name" value="Arrestin-like_C"/>
</dbReference>
<evidence type="ECO:0000313" key="3">
    <source>
        <dbReference type="EMBL" id="GFH55297.1"/>
    </source>
</evidence>
<dbReference type="InterPro" id="IPR011022">
    <property type="entry name" value="Arrestin_C-like"/>
</dbReference>
<dbReference type="Pfam" id="PF02752">
    <property type="entry name" value="Arrestin_C"/>
    <property type="match status" value="1"/>
</dbReference>
<feature type="compositionally biased region" description="Polar residues" evidence="1">
    <location>
        <begin position="367"/>
        <end position="376"/>
    </location>
</feature>
<dbReference type="GO" id="GO:0015031">
    <property type="term" value="P:protein transport"/>
    <property type="evidence" value="ECO:0007669"/>
    <property type="project" value="TreeGrafter"/>
</dbReference>
<protein>
    <recommendedName>
        <fullName evidence="2">Arrestin C-terminal-like domain-containing protein</fullName>
    </recommendedName>
</protein>
<dbReference type="AlphaFoldDB" id="A0AAD3D0C7"/>
<proteinExistence type="predicted"/>
<dbReference type="Proteomes" id="UP001054902">
    <property type="component" value="Unassembled WGS sequence"/>
</dbReference>
<gene>
    <name evidence="3" type="ORF">CTEN210_11773</name>
</gene>
<reference evidence="3 4" key="1">
    <citation type="journal article" date="2021" name="Sci. Rep.">
        <title>The genome of the diatom Chaetoceros tenuissimus carries an ancient integrated fragment of an extant virus.</title>
        <authorList>
            <person name="Hongo Y."/>
            <person name="Kimura K."/>
            <person name="Takaki Y."/>
            <person name="Yoshida Y."/>
            <person name="Baba S."/>
            <person name="Kobayashi G."/>
            <person name="Nagasaki K."/>
            <person name="Hano T."/>
            <person name="Tomaru Y."/>
        </authorList>
    </citation>
    <scope>NUCLEOTIDE SEQUENCE [LARGE SCALE GENOMIC DNA]</scope>
    <source>
        <strain evidence="3 4">NIES-3715</strain>
    </source>
</reference>
<accession>A0AAD3D0C7</accession>
<dbReference type="PANTHER" id="PTHR11188:SF17">
    <property type="entry name" value="FI21816P1"/>
    <property type="match status" value="1"/>
</dbReference>
<comment type="caution">
    <text evidence="3">The sequence shown here is derived from an EMBL/GenBank/DDBJ whole genome shotgun (WGS) entry which is preliminary data.</text>
</comment>
<name>A0AAD3D0C7_9STRA</name>
<dbReference type="PANTHER" id="PTHR11188">
    <property type="entry name" value="ARRESTIN DOMAIN CONTAINING PROTEIN"/>
    <property type="match status" value="1"/>
</dbReference>
<evidence type="ECO:0000256" key="1">
    <source>
        <dbReference type="SAM" id="MobiDB-lite"/>
    </source>
</evidence>
<sequence length="430" mass="49030">MASSLTHLHPQYPFQEPISKSHQSIQIDLDQAGWIFTRSTITGTVIITYDENERKKYDTPQSFIEANTPLLHILGEEKIHTVERFHKMKDKKRVNIIRQLIPLEMKKHRKHDGKLIFTFEKEIPDDLPSSTEVHLGMYTWYQIFYKLKASIPNNDKSTEVNMTIMHAPPDNEPFSHLDGPQTTVLQRSCAIKGGITYALFVNDTQVGRGEHLTVSFSARNNSKIEIKAVEIVLRQFFSLTGDDYAKDEVAICGFKNVGVFNQPGHCLENTADQQKCEEEVFDSVMRGDHKVDLKVPRSFCNTYKSSLVNVEHQLEVHIITPFKREEIEIDVPIKIVSSQRTIGRKKNYEWSYIELKTPRRRGKARKQNPQCATTQVPREVKAAFSTSRKSSSSKTSSTRSSSKGKGRFIKGRINSQNASVPREVSAAFAC</sequence>
<dbReference type="EMBL" id="BLLK01000047">
    <property type="protein sequence ID" value="GFH55297.1"/>
    <property type="molecule type" value="Genomic_DNA"/>
</dbReference>
<evidence type="ECO:0000313" key="4">
    <source>
        <dbReference type="Proteomes" id="UP001054902"/>
    </source>
</evidence>
<dbReference type="InterPro" id="IPR050357">
    <property type="entry name" value="Arrestin_domain-protein"/>
</dbReference>
<dbReference type="Gene3D" id="2.60.40.640">
    <property type="match status" value="1"/>
</dbReference>
<dbReference type="SMART" id="SM01017">
    <property type="entry name" value="Arrestin_C"/>
    <property type="match status" value="1"/>
</dbReference>
<feature type="domain" description="Arrestin C-terminal-like" evidence="2">
    <location>
        <begin position="191"/>
        <end position="340"/>
    </location>
</feature>
<feature type="region of interest" description="Disordered" evidence="1">
    <location>
        <begin position="358"/>
        <end position="416"/>
    </location>
</feature>
<feature type="compositionally biased region" description="Low complexity" evidence="1">
    <location>
        <begin position="385"/>
        <end position="401"/>
    </location>
</feature>
<organism evidence="3 4">
    <name type="scientific">Chaetoceros tenuissimus</name>
    <dbReference type="NCBI Taxonomy" id="426638"/>
    <lineage>
        <taxon>Eukaryota</taxon>
        <taxon>Sar</taxon>
        <taxon>Stramenopiles</taxon>
        <taxon>Ochrophyta</taxon>
        <taxon>Bacillariophyta</taxon>
        <taxon>Coscinodiscophyceae</taxon>
        <taxon>Chaetocerotophycidae</taxon>
        <taxon>Chaetocerotales</taxon>
        <taxon>Chaetocerotaceae</taxon>
        <taxon>Chaetoceros</taxon>
    </lineage>
</organism>